<protein>
    <submittedName>
        <fullName evidence="3">Chitin-binding type-2 domain-containing protein</fullName>
    </submittedName>
</protein>
<dbReference type="Pfam" id="PF01607">
    <property type="entry name" value="CBM_14"/>
    <property type="match status" value="2"/>
</dbReference>
<proteinExistence type="predicted"/>
<dbReference type="InterPro" id="IPR036508">
    <property type="entry name" value="Chitin-bd_dom_sf"/>
</dbReference>
<dbReference type="SUPFAM" id="SSF57625">
    <property type="entry name" value="Invertebrate chitin-binding proteins"/>
    <property type="match status" value="2"/>
</dbReference>
<dbReference type="Proteomes" id="UP000887563">
    <property type="component" value="Unplaced"/>
</dbReference>
<dbReference type="InterPro" id="IPR002557">
    <property type="entry name" value="Chitin-bd_dom"/>
</dbReference>
<dbReference type="GO" id="GO:0008061">
    <property type="term" value="F:chitin binding"/>
    <property type="evidence" value="ECO:0007669"/>
    <property type="project" value="InterPro"/>
</dbReference>
<evidence type="ECO:0000259" key="1">
    <source>
        <dbReference type="PROSITE" id="PS50940"/>
    </source>
</evidence>
<keyword evidence="2" id="KW-1185">Reference proteome</keyword>
<dbReference type="SMART" id="SM00494">
    <property type="entry name" value="ChtBD2"/>
    <property type="match status" value="2"/>
</dbReference>
<dbReference type="GO" id="GO:0005576">
    <property type="term" value="C:extracellular region"/>
    <property type="evidence" value="ECO:0007669"/>
    <property type="project" value="InterPro"/>
</dbReference>
<accession>A0A914N3Y8</accession>
<feature type="domain" description="Chitin-binding type-2" evidence="1">
    <location>
        <begin position="99"/>
        <end position="155"/>
    </location>
</feature>
<sequence length="165" mass="19232">MKINNNAILEKILKIVEEEEIILKKFNCTNKAIGYYSYGCNGIYYSCTGTTIYLFNCPLNLKYSQKASQCDYDENVPECSGKQLKNPKQILKIKENPISNQCINLFNGIYGENCSNYYFICLNSQIYDYKCPENYLFNKNTKNCLLKEYLPECKNEEMLKTIVVF</sequence>
<dbReference type="Gene3D" id="2.170.140.10">
    <property type="entry name" value="Chitin binding domain"/>
    <property type="match status" value="2"/>
</dbReference>
<dbReference type="WBParaSite" id="Minc3s03230g33218">
    <property type="protein sequence ID" value="Minc3s03230g33218"/>
    <property type="gene ID" value="Minc3s03230g33218"/>
</dbReference>
<evidence type="ECO:0000313" key="3">
    <source>
        <dbReference type="WBParaSite" id="Minc3s03230g33218"/>
    </source>
</evidence>
<organism evidence="2 3">
    <name type="scientific">Meloidogyne incognita</name>
    <name type="common">Southern root-knot nematode worm</name>
    <name type="synonym">Oxyuris incognita</name>
    <dbReference type="NCBI Taxonomy" id="6306"/>
    <lineage>
        <taxon>Eukaryota</taxon>
        <taxon>Metazoa</taxon>
        <taxon>Ecdysozoa</taxon>
        <taxon>Nematoda</taxon>
        <taxon>Chromadorea</taxon>
        <taxon>Rhabditida</taxon>
        <taxon>Tylenchina</taxon>
        <taxon>Tylenchomorpha</taxon>
        <taxon>Tylenchoidea</taxon>
        <taxon>Meloidogynidae</taxon>
        <taxon>Meloidogyninae</taxon>
        <taxon>Meloidogyne</taxon>
        <taxon>Meloidogyne incognita group</taxon>
    </lineage>
</organism>
<dbReference type="PROSITE" id="PS50940">
    <property type="entry name" value="CHIT_BIND_II"/>
    <property type="match status" value="2"/>
</dbReference>
<name>A0A914N3Y8_MELIC</name>
<reference evidence="3" key="1">
    <citation type="submission" date="2022-11" db="UniProtKB">
        <authorList>
            <consortium name="WormBaseParasite"/>
        </authorList>
    </citation>
    <scope>IDENTIFICATION</scope>
</reference>
<dbReference type="AlphaFoldDB" id="A0A914N3Y8"/>
<feature type="domain" description="Chitin-binding type-2" evidence="1">
    <location>
        <begin position="25"/>
        <end position="81"/>
    </location>
</feature>
<evidence type="ECO:0000313" key="2">
    <source>
        <dbReference type="Proteomes" id="UP000887563"/>
    </source>
</evidence>